<organism evidence="9 10">
    <name type="scientific">Amycolatopsis cihanbeyliensis</name>
    <dbReference type="NCBI Taxonomy" id="1128664"/>
    <lineage>
        <taxon>Bacteria</taxon>
        <taxon>Bacillati</taxon>
        <taxon>Actinomycetota</taxon>
        <taxon>Actinomycetes</taxon>
        <taxon>Pseudonocardiales</taxon>
        <taxon>Pseudonocardiaceae</taxon>
        <taxon>Amycolatopsis</taxon>
    </lineage>
</organism>
<evidence type="ECO:0000256" key="4">
    <source>
        <dbReference type="ARBA" id="ARBA00022475"/>
    </source>
</evidence>
<name>A0A542DBK5_AMYCI</name>
<gene>
    <name evidence="9" type="ORF">FB471_0068</name>
</gene>
<comment type="subcellular location">
    <subcellularLocation>
        <location evidence="1">Cell membrane</location>
        <topology evidence="1">Multi-pass membrane protein</topology>
    </subcellularLocation>
</comment>
<keyword evidence="6 8" id="KW-1133">Transmembrane helix</keyword>
<feature type="transmembrane region" description="Helical" evidence="8">
    <location>
        <begin position="16"/>
        <end position="38"/>
    </location>
</feature>
<evidence type="ECO:0000313" key="10">
    <source>
        <dbReference type="Proteomes" id="UP000320876"/>
    </source>
</evidence>
<evidence type="ECO:0000256" key="2">
    <source>
        <dbReference type="ARBA" id="ARBA00010735"/>
    </source>
</evidence>
<evidence type="ECO:0000313" key="9">
    <source>
        <dbReference type="EMBL" id="TQJ00444.1"/>
    </source>
</evidence>
<evidence type="ECO:0000256" key="8">
    <source>
        <dbReference type="SAM" id="Phobius"/>
    </source>
</evidence>
<accession>A0A542DBK5</accession>
<dbReference type="PANTHER" id="PTHR34979:SF1">
    <property type="entry name" value="INNER MEMBRANE PROTEIN YGAZ"/>
    <property type="match status" value="1"/>
</dbReference>
<keyword evidence="7 8" id="KW-0472">Membrane</keyword>
<feature type="transmembrane region" description="Helical" evidence="8">
    <location>
        <begin position="191"/>
        <end position="220"/>
    </location>
</feature>
<evidence type="ECO:0000256" key="6">
    <source>
        <dbReference type="ARBA" id="ARBA00022989"/>
    </source>
</evidence>
<dbReference type="RefSeq" id="WP_141995376.1">
    <property type="nucleotide sequence ID" value="NZ_VFML01000001.1"/>
</dbReference>
<dbReference type="Proteomes" id="UP000320876">
    <property type="component" value="Unassembled WGS sequence"/>
</dbReference>
<dbReference type="Pfam" id="PF03591">
    <property type="entry name" value="AzlC"/>
    <property type="match status" value="1"/>
</dbReference>
<feature type="transmembrane region" description="Helical" evidence="8">
    <location>
        <begin position="159"/>
        <end position="179"/>
    </location>
</feature>
<feature type="transmembrane region" description="Helical" evidence="8">
    <location>
        <begin position="129"/>
        <end position="153"/>
    </location>
</feature>
<dbReference type="GO" id="GO:1903785">
    <property type="term" value="P:L-valine transmembrane transport"/>
    <property type="evidence" value="ECO:0007669"/>
    <property type="project" value="TreeGrafter"/>
</dbReference>
<reference evidence="9 10" key="1">
    <citation type="submission" date="2019-06" db="EMBL/GenBank/DDBJ databases">
        <title>Sequencing the genomes of 1000 actinobacteria strains.</title>
        <authorList>
            <person name="Klenk H.-P."/>
        </authorList>
    </citation>
    <scope>NUCLEOTIDE SEQUENCE [LARGE SCALE GENOMIC DNA]</scope>
    <source>
        <strain evidence="9 10">DSM 45679</strain>
    </source>
</reference>
<keyword evidence="4" id="KW-1003">Cell membrane</keyword>
<keyword evidence="10" id="KW-1185">Reference proteome</keyword>
<dbReference type="AlphaFoldDB" id="A0A542DBK5"/>
<dbReference type="OrthoDB" id="5195391at2"/>
<dbReference type="PANTHER" id="PTHR34979">
    <property type="entry name" value="INNER MEMBRANE PROTEIN YGAZ"/>
    <property type="match status" value="1"/>
</dbReference>
<dbReference type="GO" id="GO:0005886">
    <property type="term" value="C:plasma membrane"/>
    <property type="evidence" value="ECO:0007669"/>
    <property type="project" value="UniProtKB-SubCell"/>
</dbReference>
<comment type="caution">
    <text evidence="9">The sequence shown here is derived from an EMBL/GenBank/DDBJ whole genome shotgun (WGS) entry which is preliminary data.</text>
</comment>
<feature type="transmembrane region" description="Helical" evidence="8">
    <location>
        <begin position="58"/>
        <end position="80"/>
    </location>
</feature>
<evidence type="ECO:0000256" key="5">
    <source>
        <dbReference type="ARBA" id="ARBA00022692"/>
    </source>
</evidence>
<comment type="similarity">
    <text evidence="2">Belongs to the AzlC family.</text>
</comment>
<dbReference type="InterPro" id="IPR011606">
    <property type="entry name" value="Brnchd-chn_aa_trnsp_permease"/>
</dbReference>
<sequence length="230" mass="23704">MCSVKRTLDAGLGRDILLICLAVWVIGLSFGATAVASGLPLWLPVTLGMLVLAAGSEFLFIGVIGAGGNPIAALLTALLVNARHLPYGLSVPPELFGSGWRRIVRAHFLNDETVVLALAQPALDRKRTAYWWCGVGIMVGWPLGALMGGIAGSVVPDPAAFGLDAMFPAVLLALILPTLRERGPQASATRHGALAGVAIALATTPVLPAGLPVLLALAGLTLTARKGARQ</sequence>
<keyword evidence="3" id="KW-0813">Transport</keyword>
<evidence type="ECO:0000256" key="7">
    <source>
        <dbReference type="ARBA" id="ARBA00023136"/>
    </source>
</evidence>
<dbReference type="EMBL" id="VFML01000001">
    <property type="protein sequence ID" value="TQJ00444.1"/>
    <property type="molecule type" value="Genomic_DNA"/>
</dbReference>
<evidence type="ECO:0000256" key="3">
    <source>
        <dbReference type="ARBA" id="ARBA00022448"/>
    </source>
</evidence>
<evidence type="ECO:0000256" key="1">
    <source>
        <dbReference type="ARBA" id="ARBA00004651"/>
    </source>
</evidence>
<proteinExistence type="inferred from homology"/>
<keyword evidence="5 8" id="KW-0812">Transmembrane</keyword>
<protein>
    <submittedName>
        <fullName evidence="9">4-azaleucine resistance transporter AzlC</fullName>
    </submittedName>
</protein>